<evidence type="ECO:0000259" key="12">
    <source>
        <dbReference type="PROSITE" id="PS51669"/>
    </source>
</evidence>
<dbReference type="InterPro" id="IPR006656">
    <property type="entry name" value="Mopterin_OxRdtase"/>
</dbReference>
<dbReference type="Gene3D" id="3.40.228.10">
    <property type="entry name" value="Dimethylsulfoxide Reductase, domain 2"/>
    <property type="match status" value="1"/>
</dbReference>
<dbReference type="PROSITE" id="PS51669">
    <property type="entry name" value="4FE4S_MOW_BIS_MGD"/>
    <property type="match status" value="1"/>
</dbReference>
<evidence type="ECO:0000256" key="9">
    <source>
        <dbReference type="ARBA" id="ARBA00023002"/>
    </source>
</evidence>
<dbReference type="Proteomes" id="UP001190825">
    <property type="component" value="Unassembled WGS sequence"/>
</dbReference>
<dbReference type="InterPro" id="IPR009010">
    <property type="entry name" value="Asp_de-COase-like_dom_sf"/>
</dbReference>
<proteinExistence type="inferred from homology"/>
<comment type="similarity">
    <text evidence="4">Belongs to the prokaryotic molybdopterin-containing oxidoreductase family.</text>
</comment>
<dbReference type="Pfam" id="PF04879">
    <property type="entry name" value="Molybdop_Fe4S4"/>
    <property type="match status" value="1"/>
</dbReference>
<keyword evidence="7" id="KW-0479">Metal-binding</keyword>
<keyword evidence="8" id="KW-0732">Signal</keyword>
<dbReference type="SUPFAM" id="SSF53706">
    <property type="entry name" value="Formate dehydrogenase/DMSO reductase, domains 1-3"/>
    <property type="match status" value="1"/>
</dbReference>
<evidence type="ECO:0000313" key="13">
    <source>
        <dbReference type="EMBL" id="PLU02545.1"/>
    </source>
</evidence>
<evidence type="ECO:0000256" key="10">
    <source>
        <dbReference type="ARBA" id="ARBA00023004"/>
    </source>
</evidence>
<keyword evidence="14" id="KW-1185">Reference proteome</keyword>
<dbReference type="Gene3D" id="2.40.40.20">
    <property type="match status" value="1"/>
</dbReference>
<dbReference type="PROSITE" id="PS00551">
    <property type="entry name" value="MOLYBDOPTERIN_PROK_1"/>
    <property type="match status" value="1"/>
</dbReference>
<gene>
    <name evidence="13" type="ORF">BMJ33_16475</name>
</gene>
<keyword evidence="11" id="KW-0411">Iron-sulfur</keyword>
<comment type="cofactor">
    <cofactor evidence="1">
        <name>Mo-bis(molybdopterin guanine dinucleotide)</name>
        <dbReference type="ChEBI" id="CHEBI:60539"/>
    </cofactor>
</comment>
<dbReference type="Gene3D" id="3.40.50.740">
    <property type="match status" value="1"/>
</dbReference>
<dbReference type="PIRSF" id="PIRSF036643">
    <property type="entry name" value="FDH_alpha"/>
    <property type="match status" value="1"/>
</dbReference>
<feature type="domain" description="4Fe-4S Mo/W bis-MGD-type" evidence="12">
    <location>
        <begin position="69"/>
        <end position="125"/>
    </location>
</feature>
<keyword evidence="9" id="KW-0560">Oxidoreductase</keyword>
<dbReference type="PANTHER" id="PTHR43598:SF1">
    <property type="entry name" value="FORMATE DEHYDROGENASE-O MAJOR SUBUNIT"/>
    <property type="match status" value="1"/>
</dbReference>
<dbReference type="PANTHER" id="PTHR43598">
    <property type="entry name" value="TUNGSTEN-CONTAINING FORMYLMETHANOFURAN DEHYDROGENASE 2 SUBUNIT B"/>
    <property type="match status" value="1"/>
</dbReference>
<dbReference type="SUPFAM" id="SSF50692">
    <property type="entry name" value="ADC-like"/>
    <property type="match status" value="1"/>
</dbReference>
<comment type="caution">
    <text evidence="13">The sequence shown here is derived from an EMBL/GenBank/DDBJ whole genome shotgun (WGS) entry which is preliminary data.</text>
</comment>
<evidence type="ECO:0000256" key="1">
    <source>
        <dbReference type="ARBA" id="ARBA00001942"/>
    </source>
</evidence>
<dbReference type="InterPro" id="IPR027467">
    <property type="entry name" value="MopterinOxRdtase_cofactor_BS"/>
</dbReference>
<name>A0ABX4TM03_9HYPH</name>
<dbReference type="EMBL" id="NBUC01000079">
    <property type="protein sequence ID" value="PLU02545.1"/>
    <property type="molecule type" value="Genomic_DNA"/>
</dbReference>
<evidence type="ECO:0000256" key="5">
    <source>
        <dbReference type="ARBA" id="ARBA00022485"/>
    </source>
</evidence>
<keyword evidence="6" id="KW-0500">Molybdenum</keyword>
<dbReference type="CDD" id="cd02792">
    <property type="entry name" value="MopB_CT_Formate-Dh-Na-like"/>
    <property type="match status" value="1"/>
</dbReference>
<comment type="cofactor">
    <cofactor evidence="2">
        <name>[4Fe-4S] cluster</name>
        <dbReference type="ChEBI" id="CHEBI:49883"/>
    </cofactor>
</comment>
<dbReference type="InterPro" id="IPR006657">
    <property type="entry name" value="MoPterin_dinucl-bd_dom"/>
</dbReference>
<reference evidence="13 14" key="1">
    <citation type="journal article" date="2018" name="FEMS Microbiol. Ecol.">
        <title>Co-invading symbiotic mutualists of Medicago polymorpha retain high ancestral diversity and contain diverse accessory genomes.</title>
        <authorList>
            <person name="Porter S.S."/>
            <person name="Faber-Hammond J.J."/>
            <person name="Friesen M.L."/>
        </authorList>
    </citation>
    <scope>NUCLEOTIDE SEQUENCE [LARGE SCALE GENOMIC DNA]</scope>
    <source>
        <strain evidence="13 14">Str16</strain>
    </source>
</reference>
<dbReference type="Gene3D" id="2.20.25.90">
    <property type="entry name" value="ADC-like domains"/>
    <property type="match status" value="1"/>
</dbReference>
<dbReference type="Pfam" id="PF00384">
    <property type="entry name" value="Molybdopterin"/>
    <property type="match status" value="1"/>
</dbReference>
<evidence type="ECO:0000256" key="2">
    <source>
        <dbReference type="ARBA" id="ARBA00001966"/>
    </source>
</evidence>
<protein>
    <submittedName>
        <fullName evidence="13">Formate dehydrogenase</fullName>
    </submittedName>
</protein>
<accession>A0ABX4TM03</accession>
<comment type="subcellular location">
    <subcellularLocation>
        <location evidence="3">Cell envelope</location>
    </subcellularLocation>
</comment>
<dbReference type="InterPro" id="IPR006963">
    <property type="entry name" value="Mopterin_OxRdtase_4Fe-4S_dom"/>
</dbReference>
<keyword evidence="10" id="KW-0408">Iron</keyword>
<evidence type="ECO:0000256" key="6">
    <source>
        <dbReference type="ARBA" id="ARBA00022505"/>
    </source>
</evidence>
<dbReference type="SMART" id="SM00926">
    <property type="entry name" value="Molybdop_Fe4S4"/>
    <property type="match status" value="1"/>
</dbReference>
<evidence type="ECO:0000256" key="11">
    <source>
        <dbReference type="ARBA" id="ARBA00023014"/>
    </source>
</evidence>
<dbReference type="PROSITE" id="PS51318">
    <property type="entry name" value="TAT"/>
    <property type="match status" value="1"/>
</dbReference>
<evidence type="ECO:0000256" key="8">
    <source>
        <dbReference type="ARBA" id="ARBA00022729"/>
    </source>
</evidence>
<dbReference type="InterPro" id="IPR006311">
    <property type="entry name" value="TAT_signal"/>
</dbReference>
<sequence length="973" mass="107525">MLTKRKDRQASRTHLQTLTGGMAAAPLDRRTFLRRSGLVAGGLAALGTFQLGTVKKAAAISPPQPGVPIELKKSICTHCSVGCTVTAEVQNGVWTGQEPSWDSPFNRGSHCAKGASVRELVHSDRRLRYPMKLVDGRWERTTWEDAINGIGDKLLEIREKSGPESTYWMGSAKFSNEGTYLFRKLAALWGTNNQDHQARICHSTTVAGVANTWGYGAMTNSYNDIRNSKTMLVLGGNPAEAHPVAMQHLLEGKELNNANFIVMDPRFTRTAAHATEYVRFRSGTDIALIWGMLWHIFENGWEDKEFITQRVYGMDEVRKEVAKYTPDEVEMITGVPGEQLKRVAETFATQKPSTIIWCMGQTHHTVGTANTRASCILCLATGNIGKPGTGANIFRGHDNVQGATDIGLDVVTLPFYYGLTEGAWKHWGRVWEIPYEDLVGQFSSKELMETPGIPLTRWFDSVSLPKEDVGQPDVVRSMFVQGHASNSITRIPESIKGLAGLELLVVADPHPTTWASLAVQAGRKDNTYLLPVCTQFETSGSRVASNRSIQWGEQIVPPSFEQKDDYQVLYLLSQKLGLAEWMFKNIAVEGDRPVPEDVLREMNRGGWSTGYCGQSPERLKAHMRNQHKFDLLTLRAPKDDPEVGGDYYGLPWPCWGKPELRHPGTANLYSTGLNVMDGGSPFRARFGVERNGETLLAEGSYTEGSELTDGYPEFTMAVLQKLGWDRDLTPEELGIIQAIGDDMGDIGKVSWSTDLSGGIQRVALSHGCHPYGNGKARALAWNLPDPVPIHREPIYTPRVDLVAKYPTYPDAKQFRLPNIGFSVQKAAVDNGTAKSFPIILTTGRLVEYEGGGEETRSNRWLAELQQDMFVEINVDDAAERGISDGSWVWVNGAENDVKAKVKALVTERVGKGVAFMPFHFGGWFRGEDLRANYPEGTDPYVLGESANSITTYGYDPVTGMQEPKVTLCQIAAV</sequence>
<organism evidence="13 14">
    <name type="scientific">Sinorhizobium medicae</name>
    <dbReference type="NCBI Taxonomy" id="110321"/>
    <lineage>
        <taxon>Bacteria</taxon>
        <taxon>Pseudomonadati</taxon>
        <taxon>Pseudomonadota</taxon>
        <taxon>Alphaproteobacteria</taxon>
        <taxon>Hyphomicrobiales</taxon>
        <taxon>Rhizobiaceae</taxon>
        <taxon>Sinorhizobium/Ensifer group</taxon>
        <taxon>Sinorhizobium</taxon>
    </lineage>
</organism>
<dbReference type="RefSeq" id="WP_101779293.1">
    <property type="nucleotide sequence ID" value="NZ_NBUC01000079.1"/>
</dbReference>
<evidence type="ECO:0000313" key="14">
    <source>
        <dbReference type="Proteomes" id="UP001190825"/>
    </source>
</evidence>
<dbReference type="Pfam" id="PF01568">
    <property type="entry name" value="Molydop_binding"/>
    <property type="match status" value="1"/>
</dbReference>
<evidence type="ECO:0000256" key="7">
    <source>
        <dbReference type="ARBA" id="ARBA00022723"/>
    </source>
</evidence>
<evidence type="ECO:0000256" key="4">
    <source>
        <dbReference type="ARBA" id="ARBA00010312"/>
    </source>
</evidence>
<evidence type="ECO:0000256" key="3">
    <source>
        <dbReference type="ARBA" id="ARBA00004196"/>
    </source>
</evidence>
<keyword evidence="5" id="KW-0004">4Fe-4S</keyword>